<dbReference type="EMBL" id="JACHIK010000022">
    <property type="protein sequence ID" value="MBB5044826.1"/>
    <property type="molecule type" value="Genomic_DNA"/>
</dbReference>
<dbReference type="AlphaFoldDB" id="A0A7W8DXF2"/>
<evidence type="ECO:0000313" key="2">
    <source>
        <dbReference type="Proteomes" id="UP000535406"/>
    </source>
</evidence>
<dbReference type="Proteomes" id="UP000535406">
    <property type="component" value="Unassembled WGS sequence"/>
</dbReference>
<sequence length="71" mass="7756">MAPNASATVDMRLERWACGKAEEIMLREGFRLIRSARSGTQSEIRETSLLMARAIAASLLEASSAHHTPAE</sequence>
<reference evidence="1 2" key="1">
    <citation type="submission" date="2020-08" db="EMBL/GenBank/DDBJ databases">
        <title>Genomic Encyclopedia of Type Strains, Phase IV (KMG-IV): sequencing the most valuable type-strain genomes for metagenomic binning, comparative biology and taxonomic classification.</title>
        <authorList>
            <person name="Goeker M."/>
        </authorList>
    </citation>
    <scope>NUCLEOTIDE SEQUENCE [LARGE SCALE GENOMIC DNA]</scope>
    <source>
        <strain evidence="1 2">DSM 21319</strain>
    </source>
</reference>
<proteinExistence type="predicted"/>
<organism evidence="1 2">
    <name type="scientific">Shinella fusca</name>
    <dbReference type="NCBI Taxonomy" id="544480"/>
    <lineage>
        <taxon>Bacteria</taxon>
        <taxon>Pseudomonadati</taxon>
        <taxon>Pseudomonadota</taxon>
        <taxon>Alphaproteobacteria</taxon>
        <taxon>Hyphomicrobiales</taxon>
        <taxon>Rhizobiaceae</taxon>
        <taxon>Shinella</taxon>
    </lineage>
</organism>
<gene>
    <name evidence="1" type="ORF">HNQ66_004253</name>
</gene>
<dbReference type="RefSeq" id="WP_184146483.1">
    <property type="nucleotide sequence ID" value="NZ_JACHIK010000022.1"/>
</dbReference>
<keyword evidence="2" id="KW-1185">Reference proteome</keyword>
<evidence type="ECO:0000313" key="1">
    <source>
        <dbReference type="EMBL" id="MBB5044826.1"/>
    </source>
</evidence>
<comment type="caution">
    <text evidence="1">The sequence shown here is derived from an EMBL/GenBank/DDBJ whole genome shotgun (WGS) entry which is preliminary data.</text>
</comment>
<name>A0A7W8DXF2_9HYPH</name>
<accession>A0A7W8DXF2</accession>
<protein>
    <submittedName>
        <fullName evidence="1">Uncharacterized protein</fullName>
    </submittedName>
</protein>